<accession>A0AAD4UR53</accession>
<evidence type="ECO:0000313" key="1">
    <source>
        <dbReference type="EMBL" id="KAI4549839.1"/>
    </source>
</evidence>
<keyword evidence="2" id="KW-1185">Reference proteome</keyword>
<dbReference type="AlphaFoldDB" id="A0AAD4UR53"/>
<proteinExistence type="predicted"/>
<reference evidence="1" key="1">
    <citation type="submission" date="2022-03" db="EMBL/GenBank/DDBJ databases">
        <title>Genomic analyses of argali, domestic sheep and their hybrids provide insights into chromosomal evolution, heterosis and genetic basis of agronomic traits.</title>
        <authorList>
            <person name="Li M."/>
        </authorList>
    </citation>
    <scope>NUCLEOTIDE SEQUENCE</scope>
    <source>
        <strain evidence="1">CAU-MHL-2022a</strain>
        <tissue evidence="1">Skin</tissue>
    </source>
</reference>
<organism evidence="1 2">
    <name type="scientific">Ovis ammon polii</name>
    <dbReference type="NCBI Taxonomy" id="230172"/>
    <lineage>
        <taxon>Eukaryota</taxon>
        <taxon>Metazoa</taxon>
        <taxon>Chordata</taxon>
        <taxon>Craniata</taxon>
        <taxon>Vertebrata</taxon>
        <taxon>Euteleostomi</taxon>
        <taxon>Mammalia</taxon>
        <taxon>Eutheria</taxon>
        <taxon>Laurasiatheria</taxon>
        <taxon>Artiodactyla</taxon>
        <taxon>Ruminantia</taxon>
        <taxon>Pecora</taxon>
        <taxon>Bovidae</taxon>
        <taxon>Caprinae</taxon>
        <taxon>Ovis</taxon>
    </lineage>
</organism>
<name>A0AAD4UR53_OVIAM</name>
<dbReference type="EMBL" id="JAKZEL010000001">
    <property type="protein sequence ID" value="KAI4549839.1"/>
    <property type="molecule type" value="Genomic_DNA"/>
</dbReference>
<protein>
    <submittedName>
        <fullName evidence="1">Uncharacterized protein</fullName>
    </submittedName>
</protein>
<evidence type="ECO:0000313" key="2">
    <source>
        <dbReference type="Proteomes" id="UP001214576"/>
    </source>
</evidence>
<comment type="caution">
    <text evidence="1">The sequence shown here is derived from an EMBL/GenBank/DDBJ whole genome shotgun (WGS) entry which is preliminary data.</text>
</comment>
<dbReference type="Proteomes" id="UP001214576">
    <property type="component" value="Unassembled WGS sequence"/>
</dbReference>
<sequence length="126" mass="13420">MVVKGPCGGSQDTAGTLLQRDQAAVLGRFPAGLAKRPVAVAVPGPLGCRQAEFPSGALEARQVYLLALAVKTRAKGSLRVPRRVMPSPDSETWIWLVQKSSLLFDFPAVTLVQTLSASPLGHRVFL</sequence>
<gene>
    <name evidence="1" type="ORF">MG293_002169</name>
</gene>